<organism evidence="3 4">
    <name type="scientific">Stephania japonica</name>
    <dbReference type="NCBI Taxonomy" id="461633"/>
    <lineage>
        <taxon>Eukaryota</taxon>
        <taxon>Viridiplantae</taxon>
        <taxon>Streptophyta</taxon>
        <taxon>Embryophyta</taxon>
        <taxon>Tracheophyta</taxon>
        <taxon>Spermatophyta</taxon>
        <taxon>Magnoliopsida</taxon>
        <taxon>Ranunculales</taxon>
        <taxon>Menispermaceae</taxon>
        <taxon>Menispermoideae</taxon>
        <taxon>Cissampelideae</taxon>
        <taxon>Stephania</taxon>
    </lineage>
</organism>
<protein>
    <recommendedName>
        <fullName evidence="5">Glycine-rich protein</fullName>
    </recommendedName>
</protein>
<feature type="signal peptide" evidence="2">
    <location>
        <begin position="1"/>
        <end position="25"/>
    </location>
</feature>
<evidence type="ECO:0000313" key="3">
    <source>
        <dbReference type="EMBL" id="KAK9124224.1"/>
    </source>
</evidence>
<keyword evidence="4" id="KW-1185">Reference proteome</keyword>
<dbReference type="AlphaFoldDB" id="A0AAP0NZE6"/>
<accession>A0AAP0NZE6</accession>
<proteinExistence type="predicted"/>
<sequence>MKSTTVVLLLSTVILVSLHLDMIAGDAPVLMDRDMHEGRVNRIMGGYAGSSIDNHHGLPRQRYDGWAGGSKDGSDGSGDDGSG</sequence>
<name>A0AAP0NZE6_9MAGN</name>
<evidence type="ECO:0000256" key="1">
    <source>
        <dbReference type="SAM" id="MobiDB-lite"/>
    </source>
</evidence>
<evidence type="ECO:0000313" key="4">
    <source>
        <dbReference type="Proteomes" id="UP001417504"/>
    </source>
</evidence>
<dbReference type="Proteomes" id="UP001417504">
    <property type="component" value="Unassembled WGS sequence"/>
</dbReference>
<feature type="chain" id="PRO_5042918017" description="Glycine-rich protein" evidence="2">
    <location>
        <begin position="26"/>
        <end position="83"/>
    </location>
</feature>
<feature type="region of interest" description="Disordered" evidence="1">
    <location>
        <begin position="49"/>
        <end position="83"/>
    </location>
</feature>
<evidence type="ECO:0000256" key="2">
    <source>
        <dbReference type="SAM" id="SignalP"/>
    </source>
</evidence>
<evidence type="ECO:0008006" key="5">
    <source>
        <dbReference type="Google" id="ProtNLM"/>
    </source>
</evidence>
<keyword evidence="2" id="KW-0732">Signal</keyword>
<dbReference type="EMBL" id="JBBNAE010000005">
    <property type="protein sequence ID" value="KAK9124224.1"/>
    <property type="molecule type" value="Genomic_DNA"/>
</dbReference>
<comment type="caution">
    <text evidence="3">The sequence shown here is derived from an EMBL/GenBank/DDBJ whole genome shotgun (WGS) entry which is preliminary data.</text>
</comment>
<reference evidence="3 4" key="1">
    <citation type="submission" date="2024-01" db="EMBL/GenBank/DDBJ databases">
        <title>Genome assemblies of Stephania.</title>
        <authorList>
            <person name="Yang L."/>
        </authorList>
    </citation>
    <scope>NUCLEOTIDE SEQUENCE [LARGE SCALE GENOMIC DNA]</scope>
    <source>
        <strain evidence="3">QJT</strain>
        <tissue evidence="3">Leaf</tissue>
    </source>
</reference>
<gene>
    <name evidence="3" type="ORF">Sjap_013826</name>
</gene>
<feature type="compositionally biased region" description="Gly residues" evidence="1">
    <location>
        <begin position="66"/>
        <end position="83"/>
    </location>
</feature>